<proteinExistence type="predicted"/>
<keyword evidence="2" id="KW-1185">Reference proteome</keyword>
<organism evidence="1 2">
    <name type="scientific">Coniosporium uncinatum</name>
    <dbReference type="NCBI Taxonomy" id="93489"/>
    <lineage>
        <taxon>Eukaryota</taxon>
        <taxon>Fungi</taxon>
        <taxon>Dikarya</taxon>
        <taxon>Ascomycota</taxon>
        <taxon>Pezizomycotina</taxon>
        <taxon>Dothideomycetes</taxon>
        <taxon>Dothideomycetes incertae sedis</taxon>
        <taxon>Coniosporium</taxon>
    </lineage>
</organism>
<sequence length="363" mass="39421">MVRNIRLVHFSSIVGLIAFLVLRPEGRLILVALGVWNGCLAWTTTFYAERSQPHRLEARISAFTLGLFASSLAKFAFWTNNPIWPIMHGPNGGMNYTGLILAIPAILLATRSTASRNGDAPAPGPQKGSPLLAGLGLAGLFFCMHSMLSDSSTMITWVWEGFPVRGPIAVHGVLTFFAMGGGLLLGMFYPNIARSWTAFGIGSVGAAVVTLYHNWLGYLGALSLATYTMAVAPILIASAVRYSPARTFGLGWLVYNFMVLFHVWVVAYAFVPGGPLVRERTDWVVTAMMLLIGCGVFSAGMGAPHGPSATGRGKGKNKSGNPAARKQRSYYIYILFAFELLAMSIAYLRFPENNYTPYHPDEK</sequence>
<reference evidence="1" key="1">
    <citation type="submission" date="2024-09" db="EMBL/GenBank/DDBJ databases">
        <title>Black Yeasts Isolated from many extreme environments.</title>
        <authorList>
            <person name="Coleine C."/>
            <person name="Stajich J.E."/>
            <person name="Selbmann L."/>
        </authorList>
    </citation>
    <scope>NUCLEOTIDE SEQUENCE</scope>
    <source>
        <strain evidence="1">CCFEE 5737</strain>
    </source>
</reference>
<accession>A0ACC3DFY7</accession>
<name>A0ACC3DFY7_9PEZI</name>
<dbReference type="Proteomes" id="UP001186974">
    <property type="component" value="Unassembled WGS sequence"/>
</dbReference>
<evidence type="ECO:0000313" key="1">
    <source>
        <dbReference type="EMBL" id="KAK3068684.1"/>
    </source>
</evidence>
<gene>
    <name evidence="1" type="ORF">LTS18_000562</name>
</gene>
<feature type="non-terminal residue" evidence="1">
    <location>
        <position position="363"/>
    </location>
</feature>
<protein>
    <submittedName>
        <fullName evidence="1">Uncharacterized protein</fullName>
    </submittedName>
</protein>
<dbReference type="EMBL" id="JAWDJW010005243">
    <property type="protein sequence ID" value="KAK3068684.1"/>
    <property type="molecule type" value="Genomic_DNA"/>
</dbReference>
<comment type="caution">
    <text evidence="1">The sequence shown here is derived from an EMBL/GenBank/DDBJ whole genome shotgun (WGS) entry which is preliminary data.</text>
</comment>
<evidence type="ECO:0000313" key="2">
    <source>
        <dbReference type="Proteomes" id="UP001186974"/>
    </source>
</evidence>